<comment type="caution">
    <text evidence="1">The sequence shown here is derived from an EMBL/GenBank/DDBJ whole genome shotgun (WGS) entry which is preliminary data.</text>
</comment>
<evidence type="ECO:0000313" key="1">
    <source>
        <dbReference type="EMBL" id="GMI75695.1"/>
    </source>
</evidence>
<keyword evidence="2" id="KW-1185">Reference proteome</keyword>
<dbReference type="Gene3D" id="3.60.10.10">
    <property type="entry name" value="Endonuclease/exonuclease/phosphatase"/>
    <property type="match status" value="1"/>
</dbReference>
<gene>
    <name evidence="1" type="ORF">HRI_001238800</name>
</gene>
<dbReference type="AlphaFoldDB" id="A0A9W7LUH5"/>
<evidence type="ECO:0008006" key="3">
    <source>
        <dbReference type="Google" id="ProtNLM"/>
    </source>
</evidence>
<name>A0A9W7LUH5_HIBTR</name>
<dbReference type="EMBL" id="BSYR01000011">
    <property type="protein sequence ID" value="GMI75695.1"/>
    <property type="molecule type" value="Genomic_DNA"/>
</dbReference>
<protein>
    <recommendedName>
        <fullName evidence="3">Endonuclease/exonuclease/phosphatase domain-containing protein</fullName>
    </recommendedName>
</protein>
<accession>A0A9W7LUH5</accession>
<dbReference type="SUPFAM" id="SSF56219">
    <property type="entry name" value="DNase I-like"/>
    <property type="match status" value="1"/>
</dbReference>
<organism evidence="1 2">
    <name type="scientific">Hibiscus trionum</name>
    <name type="common">Flower of an hour</name>
    <dbReference type="NCBI Taxonomy" id="183268"/>
    <lineage>
        <taxon>Eukaryota</taxon>
        <taxon>Viridiplantae</taxon>
        <taxon>Streptophyta</taxon>
        <taxon>Embryophyta</taxon>
        <taxon>Tracheophyta</taxon>
        <taxon>Spermatophyta</taxon>
        <taxon>Magnoliopsida</taxon>
        <taxon>eudicotyledons</taxon>
        <taxon>Gunneridae</taxon>
        <taxon>Pentapetalae</taxon>
        <taxon>rosids</taxon>
        <taxon>malvids</taxon>
        <taxon>Malvales</taxon>
        <taxon>Malvaceae</taxon>
        <taxon>Malvoideae</taxon>
        <taxon>Hibiscus</taxon>
    </lineage>
</organism>
<dbReference type="OrthoDB" id="1002598at2759"/>
<proteinExistence type="predicted"/>
<dbReference type="InterPro" id="IPR036691">
    <property type="entry name" value="Endo/exonu/phosph_ase_sf"/>
</dbReference>
<reference evidence="1" key="1">
    <citation type="submission" date="2023-05" db="EMBL/GenBank/DDBJ databases">
        <title>Genome and transcriptome analyses reveal genes involved in the formation of fine ridges on petal epidermal cells in Hibiscus trionum.</title>
        <authorList>
            <person name="Koshimizu S."/>
            <person name="Masuda S."/>
            <person name="Ishii T."/>
            <person name="Shirasu K."/>
            <person name="Hoshino A."/>
            <person name="Arita M."/>
        </authorList>
    </citation>
    <scope>NUCLEOTIDE SEQUENCE</scope>
    <source>
        <strain evidence="1">Hamamatsu line</strain>
    </source>
</reference>
<sequence length="166" mass="19243">MWNSNVFREDKTLIGDRTIAITGTLVKLRERITLINVYAPNDQQERRRFLESSGIISSLQLPVLIAGDFNTVKTREERTGDVVDSRSILDFSKFIQSNGLIESTHMDQKRKQLCREQTQQISIVSRSIDMAAKSYSEISSENFIRPLPDSSRRERLYHCWYTLQVV</sequence>
<dbReference type="Proteomes" id="UP001165190">
    <property type="component" value="Unassembled WGS sequence"/>
</dbReference>
<evidence type="ECO:0000313" key="2">
    <source>
        <dbReference type="Proteomes" id="UP001165190"/>
    </source>
</evidence>